<evidence type="ECO:0000256" key="1">
    <source>
        <dbReference type="ARBA" id="ARBA00007031"/>
    </source>
</evidence>
<dbReference type="Pfam" id="PF05443">
    <property type="entry name" value="ROS_MUCR"/>
    <property type="match status" value="1"/>
</dbReference>
<dbReference type="eggNOG" id="COG4957">
    <property type="taxonomic scope" value="Bacteria"/>
</dbReference>
<dbReference type="GO" id="GO:0008270">
    <property type="term" value="F:zinc ion binding"/>
    <property type="evidence" value="ECO:0007669"/>
    <property type="project" value="InterPro"/>
</dbReference>
<accession>A0A011TUM4</accession>
<dbReference type="AlphaFoldDB" id="A0A011TUM4"/>
<dbReference type="Proteomes" id="UP000019849">
    <property type="component" value="Unassembled WGS sequence"/>
</dbReference>
<evidence type="ECO:0000313" key="2">
    <source>
        <dbReference type="EMBL" id="EXL07847.1"/>
    </source>
</evidence>
<name>A0A011TUM4_9HYPH</name>
<proteinExistence type="inferred from homology"/>
<dbReference type="Gene3D" id="1.10.10.1550">
    <property type="entry name" value="ROS/MUCR transcriptional regulator protein"/>
    <property type="match status" value="1"/>
</dbReference>
<gene>
    <name evidence="2" type="ORF">BG36_04460</name>
</gene>
<dbReference type="GO" id="GO:0003677">
    <property type="term" value="F:DNA binding"/>
    <property type="evidence" value="ECO:0007669"/>
    <property type="project" value="InterPro"/>
</dbReference>
<reference evidence="2 3" key="1">
    <citation type="submission" date="2014-02" db="EMBL/GenBank/DDBJ databases">
        <title>Aquamicrobium defluvii Genome sequencing.</title>
        <authorList>
            <person name="Wang X."/>
        </authorList>
    </citation>
    <scope>NUCLEOTIDE SEQUENCE [LARGE SCALE GENOMIC DNA]</scope>
    <source>
        <strain evidence="2 3">W13Z1</strain>
    </source>
</reference>
<dbReference type="HOGENOM" id="CLU_106247_0_0_5"/>
<dbReference type="InterPro" id="IPR008807">
    <property type="entry name" value="ROS_MUCR"/>
</dbReference>
<evidence type="ECO:0000313" key="3">
    <source>
        <dbReference type="Proteomes" id="UP000019849"/>
    </source>
</evidence>
<dbReference type="InterPro" id="IPR041920">
    <property type="entry name" value="ROS/MUCR_sf"/>
</dbReference>
<dbReference type="EMBL" id="JENY01000014">
    <property type="protein sequence ID" value="EXL07847.1"/>
    <property type="molecule type" value="Genomic_DNA"/>
</dbReference>
<dbReference type="RefSeq" id="WP_035026698.1">
    <property type="nucleotide sequence ID" value="NZ_KK073887.1"/>
</dbReference>
<dbReference type="GO" id="GO:0006355">
    <property type="term" value="P:regulation of DNA-templated transcription"/>
    <property type="evidence" value="ECO:0007669"/>
    <property type="project" value="InterPro"/>
</dbReference>
<protein>
    <submittedName>
        <fullName evidence="2">MucR family transcriptional regulator</fullName>
    </submittedName>
</protein>
<comment type="similarity">
    <text evidence="1">Belongs to the ros/MucR family.</text>
</comment>
<sequence>MTDLTTVAENEIINLTIDVVSAYVSHNPVPVAELPGLIADVHAAINGLRSTPQLEVQEKALPAVPARKSVTQDFLVCLEDGKKFKSLKRHLATHHNLTPDEYRQKWNLPADYPMVSPSYSNERSVMAKTMGLGRKRASSKEPAKIVAPVSRKKIGLKFT</sequence>
<comment type="caution">
    <text evidence="2">The sequence shown here is derived from an EMBL/GenBank/DDBJ whole genome shotgun (WGS) entry which is preliminary data.</text>
</comment>
<organism evidence="2 3">
    <name type="scientific">Aquamicrobium defluvii</name>
    <dbReference type="NCBI Taxonomy" id="69279"/>
    <lineage>
        <taxon>Bacteria</taxon>
        <taxon>Pseudomonadati</taxon>
        <taxon>Pseudomonadota</taxon>
        <taxon>Alphaproteobacteria</taxon>
        <taxon>Hyphomicrobiales</taxon>
        <taxon>Phyllobacteriaceae</taxon>
        <taxon>Aquamicrobium</taxon>
    </lineage>
</organism>
<dbReference type="STRING" id="69279.BG36_04460"/>